<accession>A0A1G2UTD9</accession>
<dbReference type="AlphaFoldDB" id="A0A1G2UTD9"/>
<proteinExistence type="predicted"/>
<gene>
    <name evidence="1" type="ORF">A3G99_01955</name>
</gene>
<comment type="caution">
    <text evidence="1">The sequence shown here is derived from an EMBL/GenBank/DDBJ whole genome shotgun (WGS) entry which is preliminary data.</text>
</comment>
<evidence type="ECO:0000313" key="2">
    <source>
        <dbReference type="Proteomes" id="UP000176558"/>
    </source>
</evidence>
<evidence type="ECO:0000313" key="1">
    <source>
        <dbReference type="EMBL" id="OHB12562.1"/>
    </source>
</evidence>
<dbReference type="Proteomes" id="UP000176558">
    <property type="component" value="Unassembled WGS sequence"/>
</dbReference>
<name>A0A1G2UTD9_9BACT</name>
<sequence length="223" mass="25144">MMNNRIHTGHDVLFGTVTRFLGDTPMANNTPTLDSVKTQIVDLVKVMKSVQGFRVSEVIAEGLQSMARAIDSGEDGYAIKVGIETLKAGRNILGSFLRHSVVDRKIEGDQIREAKFNRELGIRREEEGYDPDIMEHLESCRTELEKAVMVETSGTFAQRVALYNAMCKALWEADVAQEKRDKVRQEVARQKRLTRETIQGGTERRGQILAARRREADQILALI</sequence>
<dbReference type="EMBL" id="MHWT01000014">
    <property type="protein sequence ID" value="OHB12562.1"/>
    <property type="molecule type" value="Genomic_DNA"/>
</dbReference>
<reference evidence="1 2" key="1">
    <citation type="journal article" date="2016" name="Nat. Commun.">
        <title>Thousands of microbial genomes shed light on interconnected biogeochemical processes in an aquifer system.</title>
        <authorList>
            <person name="Anantharaman K."/>
            <person name="Brown C.T."/>
            <person name="Hug L.A."/>
            <person name="Sharon I."/>
            <person name="Castelle C.J."/>
            <person name="Probst A.J."/>
            <person name="Thomas B.C."/>
            <person name="Singh A."/>
            <person name="Wilkins M.J."/>
            <person name="Karaoz U."/>
            <person name="Brodie E.L."/>
            <person name="Williams K.H."/>
            <person name="Hubbard S.S."/>
            <person name="Banfield J.F."/>
        </authorList>
    </citation>
    <scope>NUCLEOTIDE SEQUENCE [LARGE SCALE GENOMIC DNA]</scope>
</reference>
<protein>
    <submittedName>
        <fullName evidence="1">Uncharacterized protein</fullName>
    </submittedName>
</protein>
<organism evidence="1 2">
    <name type="scientific">Candidatus Zambryskibacteria bacterium RIFCSPLOWO2_12_FULL_39_23</name>
    <dbReference type="NCBI Taxonomy" id="1802776"/>
    <lineage>
        <taxon>Bacteria</taxon>
        <taxon>Candidatus Zambryskiibacteriota</taxon>
    </lineage>
</organism>